<gene>
    <name evidence="14" type="ORF">X975_26650</name>
</gene>
<evidence type="ECO:0000259" key="12">
    <source>
        <dbReference type="PROSITE" id="PS50089"/>
    </source>
</evidence>
<dbReference type="InterPro" id="IPR001298">
    <property type="entry name" value="Filamin/ABP280_rpt"/>
</dbReference>
<keyword evidence="15" id="KW-1185">Reference proteome</keyword>
<protein>
    <submittedName>
        <fullName evidence="14">Tripartite motif-containing protein 2</fullName>
    </submittedName>
</protein>
<feature type="domain" description="RING-type" evidence="12">
    <location>
        <begin position="19"/>
        <end position="60"/>
    </location>
</feature>
<dbReference type="Gene3D" id="2.120.10.30">
    <property type="entry name" value="TolB, C-terminal domain"/>
    <property type="match status" value="2"/>
</dbReference>
<feature type="repeat" description="NHL" evidence="10">
    <location>
        <begin position="735"/>
        <end position="778"/>
    </location>
</feature>
<evidence type="ECO:0000256" key="10">
    <source>
        <dbReference type="PROSITE-ProRule" id="PRU00504"/>
    </source>
</evidence>
<evidence type="ECO:0000313" key="14">
    <source>
        <dbReference type="EMBL" id="KFM56733.1"/>
    </source>
</evidence>
<dbReference type="FunFam" id="2.120.10.30:FF:000004">
    <property type="entry name" value="Tripartite motif containing 2"/>
    <property type="match status" value="1"/>
</dbReference>
<dbReference type="CDD" id="cd19757">
    <property type="entry name" value="Bbox1"/>
    <property type="match status" value="1"/>
</dbReference>
<name>A0A087SV44_STEMI</name>
<dbReference type="InterPro" id="IPR017868">
    <property type="entry name" value="Filamin/ABP280_repeat-like"/>
</dbReference>
<feature type="repeat" description="NHL" evidence="10">
    <location>
        <begin position="508"/>
        <end position="551"/>
    </location>
</feature>
<evidence type="ECO:0000256" key="6">
    <source>
        <dbReference type="ARBA" id="ARBA00022771"/>
    </source>
</evidence>
<dbReference type="SUPFAM" id="SSF57845">
    <property type="entry name" value="B-box zinc-binding domain"/>
    <property type="match status" value="1"/>
</dbReference>
<feature type="region of interest" description="Disordered" evidence="11">
    <location>
        <begin position="458"/>
        <end position="497"/>
    </location>
</feature>
<evidence type="ECO:0000256" key="2">
    <source>
        <dbReference type="ARBA" id="ARBA00022553"/>
    </source>
</evidence>
<feature type="domain" description="B box-type" evidence="13">
    <location>
        <begin position="143"/>
        <end position="184"/>
    </location>
</feature>
<dbReference type="GO" id="GO:0008270">
    <property type="term" value="F:zinc ion binding"/>
    <property type="evidence" value="ECO:0007669"/>
    <property type="project" value="UniProtKB-KW"/>
</dbReference>
<dbReference type="Pfam" id="PF01436">
    <property type="entry name" value="NHL"/>
    <property type="match status" value="4"/>
</dbReference>
<dbReference type="CDD" id="cd14960">
    <property type="entry name" value="NHL_TRIM2_like"/>
    <property type="match status" value="1"/>
</dbReference>
<dbReference type="Proteomes" id="UP000054359">
    <property type="component" value="Unassembled WGS sequence"/>
</dbReference>
<dbReference type="PANTHER" id="PTHR24104:SF57">
    <property type="entry name" value="BEE-MILK PROTEIN"/>
    <property type="match status" value="1"/>
</dbReference>
<keyword evidence="3" id="KW-0808">Transferase</keyword>
<reference evidence="14 15" key="1">
    <citation type="submission" date="2013-11" db="EMBL/GenBank/DDBJ databases">
        <title>Genome sequencing of Stegodyphus mimosarum.</title>
        <authorList>
            <person name="Bechsgaard J."/>
        </authorList>
    </citation>
    <scope>NUCLEOTIDE SEQUENCE [LARGE SCALE GENOMIC DNA]</scope>
</reference>
<dbReference type="Gene3D" id="3.30.40.10">
    <property type="entry name" value="Zinc/RING finger domain, C3HC4 (zinc finger)"/>
    <property type="match status" value="1"/>
</dbReference>
<dbReference type="SUPFAM" id="SSF81296">
    <property type="entry name" value="E set domains"/>
    <property type="match status" value="1"/>
</dbReference>
<dbReference type="Pfam" id="PF13923">
    <property type="entry name" value="zf-C3HC4_2"/>
    <property type="match status" value="1"/>
</dbReference>
<dbReference type="AlphaFoldDB" id="A0A087SV44"/>
<evidence type="ECO:0000256" key="8">
    <source>
        <dbReference type="PROSITE-ProRule" id="PRU00024"/>
    </source>
</evidence>
<dbReference type="InterPro" id="IPR001258">
    <property type="entry name" value="NHL_repeat"/>
</dbReference>
<dbReference type="InterPro" id="IPR001841">
    <property type="entry name" value="Znf_RING"/>
</dbReference>
<keyword evidence="4" id="KW-0479">Metal-binding</keyword>
<dbReference type="SMART" id="SM00502">
    <property type="entry name" value="BBC"/>
    <property type="match status" value="1"/>
</dbReference>
<dbReference type="PROSITE" id="PS50089">
    <property type="entry name" value="ZF_RING_2"/>
    <property type="match status" value="1"/>
</dbReference>
<dbReference type="InterPro" id="IPR057750">
    <property type="entry name" value="TRIM2/3_C"/>
</dbReference>
<dbReference type="InterPro" id="IPR017907">
    <property type="entry name" value="Znf_RING_CS"/>
</dbReference>
<feature type="repeat" description="NHL" evidence="10">
    <location>
        <begin position="555"/>
        <end position="598"/>
    </location>
</feature>
<keyword evidence="5" id="KW-0677">Repeat</keyword>
<dbReference type="GO" id="GO:0043161">
    <property type="term" value="P:proteasome-mediated ubiquitin-dependent protein catabolic process"/>
    <property type="evidence" value="ECO:0007669"/>
    <property type="project" value="TreeGrafter"/>
</dbReference>
<dbReference type="InterPro" id="IPR014756">
    <property type="entry name" value="Ig_E-set"/>
</dbReference>
<evidence type="ECO:0000256" key="7">
    <source>
        <dbReference type="ARBA" id="ARBA00022833"/>
    </source>
</evidence>
<dbReference type="GO" id="GO:0000209">
    <property type="term" value="P:protein polyubiquitination"/>
    <property type="evidence" value="ECO:0007669"/>
    <property type="project" value="TreeGrafter"/>
</dbReference>
<dbReference type="GO" id="GO:0061630">
    <property type="term" value="F:ubiquitin protein ligase activity"/>
    <property type="evidence" value="ECO:0007669"/>
    <property type="project" value="TreeGrafter"/>
</dbReference>
<dbReference type="Pfam" id="PF00643">
    <property type="entry name" value="zf-B_box"/>
    <property type="match status" value="1"/>
</dbReference>
<dbReference type="PROSITE" id="PS51125">
    <property type="entry name" value="NHL"/>
    <property type="match status" value="6"/>
</dbReference>
<dbReference type="PROSITE" id="PS50194">
    <property type="entry name" value="FILAMIN_REPEAT"/>
    <property type="match status" value="1"/>
</dbReference>
<comment type="similarity">
    <text evidence="1">Belongs to the TRIM/RBCC family.</text>
</comment>
<dbReference type="InterPro" id="IPR000315">
    <property type="entry name" value="Znf_B-box"/>
</dbReference>
<keyword evidence="2" id="KW-0597">Phosphoprotein</keyword>
<dbReference type="InterPro" id="IPR011042">
    <property type="entry name" value="6-blade_b-propeller_TolB-like"/>
</dbReference>
<evidence type="ECO:0000313" key="15">
    <source>
        <dbReference type="Proteomes" id="UP000054359"/>
    </source>
</evidence>
<dbReference type="Gene3D" id="3.30.160.60">
    <property type="entry name" value="Classic Zinc Finger"/>
    <property type="match status" value="1"/>
</dbReference>
<accession>A0A087SV44</accession>
<feature type="repeat" description="NHL" evidence="10">
    <location>
        <begin position="599"/>
        <end position="640"/>
    </location>
</feature>
<keyword evidence="7" id="KW-0862">Zinc</keyword>
<evidence type="ECO:0000256" key="4">
    <source>
        <dbReference type="ARBA" id="ARBA00022723"/>
    </source>
</evidence>
<dbReference type="SUPFAM" id="SSF101898">
    <property type="entry name" value="NHL repeat"/>
    <property type="match status" value="1"/>
</dbReference>
<evidence type="ECO:0000256" key="3">
    <source>
        <dbReference type="ARBA" id="ARBA00022679"/>
    </source>
</evidence>
<dbReference type="CDD" id="cd16586">
    <property type="entry name" value="RING-HC_TRIM2_like_C-VII"/>
    <property type="match status" value="1"/>
</dbReference>
<dbReference type="FunFam" id="3.30.40.10:FF:000032">
    <property type="entry name" value="Tripartite motif containing 2"/>
    <property type="match status" value="1"/>
</dbReference>
<feature type="non-terminal residue" evidence="14">
    <location>
        <position position="779"/>
    </location>
</feature>
<dbReference type="InterPro" id="IPR003649">
    <property type="entry name" value="Bbox_C"/>
</dbReference>
<dbReference type="InterPro" id="IPR013783">
    <property type="entry name" value="Ig-like_fold"/>
</dbReference>
<dbReference type="SMART" id="SM00336">
    <property type="entry name" value="BBOX"/>
    <property type="match status" value="2"/>
</dbReference>
<dbReference type="Pfam" id="PF17170">
    <property type="entry name" value="DUF5128"/>
    <property type="match status" value="1"/>
</dbReference>
<dbReference type="PROSITE" id="PS00518">
    <property type="entry name" value="ZF_RING_1"/>
    <property type="match status" value="1"/>
</dbReference>
<dbReference type="InterPro" id="IPR013083">
    <property type="entry name" value="Znf_RING/FYVE/PHD"/>
</dbReference>
<dbReference type="OMA" id="PYNQCIQ"/>
<organism evidence="14 15">
    <name type="scientific">Stegodyphus mimosarum</name>
    <name type="common">African social velvet spider</name>
    <dbReference type="NCBI Taxonomy" id="407821"/>
    <lineage>
        <taxon>Eukaryota</taxon>
        <taxon>Metazoa</taxon>
        <taxon>Ecdysozoa</taxon>
        <taxon>Arthropoda</taxon>
        <taxon>Chelicerata</taxon>
        <taxon>Arachnida</taxon>
        <taxon>Araneae</taxon>
        <taxon>Araneomorphae</taxon>
        <taxon>Entelegynae</taxon>
        <taxon>Eresoidea</taxon>
        <taxon>Eresidae</taxon>
        <taxon>Stegodyphus</taxon>
    </lineage>
</organism>
<dbReference type="STRING" id="407821.A0A087SV44"/>
<evidence type="ECO:0000256" key="5">
    <source>
        <dbReference type="ARBA" id="ARBA00022737"/>
    </source>
</evidence>
<dbReference type="SUPFAM" id="SSF57850">
    <property type="entry name" value="RING/U-box"/>
    <property type="match status" value="1"/>
</dbReference>
<sequence>MSGVTSPAVRQISSQFLKCGVCLDRYENPKVLPCLHTFCERCLVTSMPAESLTLSCPLCRQQSILPKQGIPALQTNFIISSLMEVLDHPSLCQRCEQQPSVAKCSICEGFFCDVCSKRHQSQDETKTHRLLSLSELALQEEKKGALMCPKHDAQTLRFYCRDCETAICVTCTDIEHSGHLTTRLKEAMVEQKGLLNDLLDRVEAKIPVVEKALGLVSDVATNLEDRHEAATAQIEHCFKLLSDAVHLRRGQILESLDETYAAKRHVLDQQKNLLQYCLGTLNSSCEFTKKALKHQDDTEFLLVNKQMADRLREFSVMHIQNMPEENEYLEFLDENAADARRAIQMCGGIRTSHAVAMETTATGEGTKQCIVDKPALVNLTTKDGRGEIVTSGTVDFKVEITSSDHIAPWTIKPEMTDQKNGSYDLVYSVPKEGVYTLSIKLFGFHIKGSPFTVKAFAEEESSSSDRPVSSKIPRTTGLRQRGNKRPPSYRSGSSNRWSIPMEDEFDLVMRVGKKGRNKGEFANPQGVCCTPEGKIVVADSNNQVVQVFSTLGEFKMRFGIRGRGPGQLQRPTGVAVTTTGNFVVADYENKAVFLYDSKGKFLNRIGHGKMLGPKGVAVDRNGHLIVVDNKGSCVLIFQENGKLLHRFGSRGSDNAKFAGPHYVAINSKNELVISDFHNHCIKVFDSEGNFISAFGSNGEGNGQFNAPTGVAVDAQDNIIVADWGNSRIQVFDSSGSFLSFVNTNGDPLYGPQGLALFTDGYVVVADSGNHCLKVYKYLQ</sequence>
<feature type="repeat" description="Filamin" evidence="9">
    <location>
        <begin position="351"/>
        <end position="455"/>
    </location>
</feature>
<dbReference type="PANTHER" id="PTHR24104">
    <property type="entry name" value="E3 UBIQUITIN-PROTEIN LIGASE NHLRC1-RELATED"/>
    <property type="match status" value="1"/>
</dbReference>
<dbReference type="PROSITE" id="PS50119">
    <property type="entry name" value="ZF_BBOX"/>
    <property type="match status" value="2"/>
</dbReference>
<dbReference type="SMART" id="SM00184">
    <property type="entry name" value="RING"/>
    <property type="match status" value="1"/>
</dbReference>
<feature type="repeat" description="NHL" evidence="10">
    <location>
        <begin position="644"/>
        <end position="687"/>
    </location>
</feature>
<dbReference type="Pfam" id="PF00630">
    <property type="entry name" value="Filamin"/>
    <property type="match status" value="1"/>
</dbReference>
<proteinExistence type="inferred from homology"/>
<dbReference type="OrthoDB" id="342730at2759"/>
<feature type="repeat" description="NHL" evidence="10">
    <location>
        <begin position="694"/>
        <end position="734"/>
    </location>
</feature>
<evidence type="ECO:0000256" key="11">
    <source>
        <dbReference type="SAM" id="MobiDB-lite"/>
    </source>
</evidence>
<evidence type="ECO:0000256" key="9">
    <source>
        <dbReference type="PROSITE-ProRule" id="PRU00087"/>
    </source>
</evidence>
<dbReference type="EMBL" id="KK112101">
    <property type="protein sequence ID" value="KFM56733.1"/>
    <property type="molecule type" value="Genomic_DNA"/>
</dbReference>
<dbReference type="Gene3D" id="4.10.830.40">
    <property type="match status" value="1"/>
</dbReference>
<dbReference type="SMART" id="SM00557">
    <property type="entry name" value="IG_FLMN"/>
    <property type="match status" value="1"/>
</dbReference>
<dbReference type="InterPro" id="IPR050952">
    <property type="entry name" value="TRIM-NHL_E3_ligases"/>
</dbReference>
<evidence type="ECO:0000256" key="1">
    <source>
        <dbReference type="ARBA" id="ARBA00008518"/>
    </source>
</evidence>
<feature type="domain" description="B box-type" evidence="13">
    <location>
        <begin position="87"/>
        <end position="133"/>
    </location>
</feature>
<dbReference type="Gene3D" id="2.60.40.10">
    <property type="entry name" value="Immunoglobulins"/>
    <property type="match status" value="1"/>
</dbReference>
<evidence type="ECO:0000259" key="13">
    <source>
        <dbReference type="PROSITE" id="PS50119"/>
    </source>
</evidence>
<keyword evidence="6 8" id="KW-0863">Zinc-finger</keyword>